<dbReference type="SUPFAM" id="SSF109854">
    <property type="entry name" value="DinB/YfiT-like putative metalloenzymes"/>
    <property type="match status" value="1"/>
</dbReference>
<dbReference type="InterPro" id="IPR024344">
    <property type="entry name" value="MDMPI_metal-binding"/>
</dbReference>
<dbReference type="Proteomes" id="UP000316331">
    <property type="component" value="Unassembled WGS sequence"/>
</dbReference>
<dbReference type="AlphaFoldDB" id="A0A543FC53"/>
<proteinExistence type="predicted"/>
<dbReference type="InterPro" id="IPR017517">
    <property type="entry name" value="Maleyloyr_isom"/>
</dbReference>
<evidence type="ECO:0000259" key="1">
    <source>
        <dbReference type="Pfam" id="PF11716"/>
    </source>
</evidence>
<protein>
    <submittedName>
        <fullName evidence="2">Uncharacterized protein (TIGR03083 family)</fullName>
    </submittedName>
</protein>
<comment type="caution">
    <text evidence="2">The sequence shown here is derived from an EMBL/GenBank/DDBJ whole genome shotgun (WGS) entry which is preliminary data.</text>
</comment>
<dbReference type="OrthoDB" id="5178565at2"/>
<evidence type="ECO:0000313" key="2">
    <source>
        <dbReference type="EMBL" id="TQM31324.1"/>
    </source>
</evidence>
<organism evidence="2 3">
    <name type="scientific">Nocardia bhagyanarayanae</name>
    <dbReference type="NCBI Taxonomy" id="1215925"/>
    <lineage>
        <taxon>Bacteria</taxon>
        <taxon>Bacillati</taxon>
        <taxon>Actinomycetota</taxon>
        <taxon>Actinomycetes</taxon>
        <taxon>Mycobacteriales</taxon>
        <taxon>Nocardiaceae</taxon>
        <taxon>Nocardia</taxon>
    </lineage>
</organism>
<name>A0A543FC53_9NOCA</name>
<feature type="domain" description="Mycothiol-dependent maleylpyruvate isomerase metal-binding" evidence="1">
    <location>
        <begin position="10"/>
        <end position="108"/>
    </location>
</feature>
<dbReference type="GO" id="GO:0046872">
    <property type="term" value="F:metal ion binding"/>
    <property type="evidence" value="ECO:0007669"/>
    <property type="project" value="InterPro"/>
</dbReference>
<dbReference type="InterPro" id="IPR034660">
    <property type="entry name" value="DinB/YfiT-like"/>
</dbReference>
<dbReference type="RefSeq" id="WP_141809447.1">
    <property type="nucleotide sequence ID" value="NZ_VFPG01000001.1"/>
</dbReference>
<dbReference type="NCBIfam" id="TIGR03083">
    <property type="entry name" value="maleylpyruvate isomerase family mycothiol-dependent enzyme"/>
    <property type="match status" value="1"/>
</dbReference>
<reference evidence="2 3" key="1">
    <citation type="submission" date="2019-06" db="EMBL/GenBank/DDBJ databases">
        <title>Sequencing the genomes of 1000 actinobacteria strains.</title>
        <authorList>
            <person name="Klenk H.-P."/>
        </authorList>
    </citation>
    <scope>NUCLEOTIDE SEQUENCE [LARGE SCALE GENOMIC DNA]</scope>
    <source>
        <strain evidence="2 3">DSM 103495</strain>
    </source>
</reference>
<evidence type="ECO:0000313" key="3">
    <source>
        <dbReference type="Proteomes" id="UP000316331"/>
    </source>
</evidence>
<dbReference type="Gene3D" id="1.20.120.450">
    <property type="entry name" value="dinb family like domain"/>
    <property type="match status" value="1"/>
</dbReference>
<dbReference type="Pfam" id="PF11716">
    <property type="entry name" value="MDMPI_N"/>
    <property type="match status" value="1"/>
</dbReference>
<accession>A0A543FC53</accession>
<dbReference type="EMBL" id="VFPG01000001">
    <property type="protein sequence ID" value="TQM31324.1"/>
    <property type="molecule type" value="Genomic_DNA"/>
</dbReference>
<gene>
    <name evidence="2" type="ORF">FB390_2981</name>
</gene>
<keyword evidence="3" id="KW-1185">Reference proteome</keyword>
<sequence>MNRDLLPAWLRAERLDLADYLEHLTEDEWRRRSLCTGWTVHDVLAHITSPDTLRDTFVGLIRARGNWDRMTATLATTRAARFTPAELIAQLRESADSTRHAPGASPLDPLVDIIVHGQDIARPLNRPRHTPTDRVTAALDHVLPSRFYGARKRLQGTRLAATDTTWTYGEGPKEIQAPAIDLLLLATGR</sequence>